<accession>A0A318PJE4</accession>
<reference evidence="1 2" key="1">
    <citation type="submission" date="2017-07" db="EMBL/GenBank/DDBJ databases">
        <title>A draft genome sequence of Komagataeibacter xylinus LMG 1515.</title>
        <authorList>
            <person name="Skraban J."/>
            <person name="Cleenwerck I."/>
            <person name="Vandamme P."/>
            <person name="Trcek J."/>
        </authorList>
    </citation>
    <scope>NUCLEOTIDE SEQUENCE [LARGE SCALE GENOMIC DNA]</scope>
    <source>
        <strain evidence="1 2">LMG 1515</strain>
    </source>
</reference>
<keyword evidence="2" id="KW-1185">Reference proteome</keyword>
<dbReference type="EMBL" id="NKUC01000027">
    <property type="protein sequence ID" value="PYD56248.1"/>
    <property type="molecule type" value="Genomic_DNA"/>
</dbReference>
<dbReference type="AlphaFoldDB" id="A0A318PJE4"/>
<proteinExistence type="predicted"/>
<gene>
    <name evidence="1" type="ORF">CFR75_11835</name>
</gene>
<dbReference type="Proteomes" id="UP000248257">
    <property type="component" value="Unassembled WGS sequence"/>
</dbReference>
<evidence type="ECO:0000313" key="1">
    <source>
        <dbReference type="EMBL" id="PYD56248.1"/>
    </source>
</evidence>
<dbReference type="RefSeq" id="WP_220032581.1">
    <property type="nucleotide sequence ID" value="NZ_NKUC01000027.1"/>
</dbReference>
<organism evidence="1 2">
    <name type="scientific">Komagataeibacter xylinus</name>
    <name type="common">Gluconacetobacter xylinus</name>
    <dbReference type="NCBI Taxonomy" id="28448"/>
    <lineage>
        <taxon>Bacteria</taxon>
        <taxon>Pseudomonadati</taxon>
        <taxon>Pseudomonadota</taxon>
        <taxon>Alphaproteobacteria</taxon>
        <taxon>Acetobacterales</taxon>
        <taxon>Acetobacteraceae</taxon>
        <taxon>Komagataeibacter</taxon>
    </lineage>
</organism>
<sequence>HWGISMKVGDFQDFPVPEPQYKIPITKNAEEPGQGRAITIFHPPHRATRHSLKWAKPGRMRKMKIILFNYNDIFL</sequence>
<feature type="non-terminal residue" evidence="1">
    <location>
        <position position="1"/>
    </location>
</feature>
<comment type="caution">
    <text evidence="1">The sequence shown here is derived from an EMBL/GenBank/DDBJ whole genome shotgun (WGS) entry which is preliminary data.</text>
</comment>
<evidence type="ECO:0000313" key="2">
    <source>
        <dbReference type="Proteomes" id="UP000248257"/>
    </source>
</evidence>
<name>A0A318PJE4_KOMXY</name>
<protein>
    <submittedName>
        <fullName evidence="1">Uncharacterized protein</fullName>
    </submittedName>
</protein>